<dbReference type="SUPFAM" id="SSF48371">
    <property type="entry name" value="ARM repeat"/>
    <property type="match status" value="1"/>
</dbReference>
<name>A0A372LCY0_9BACI</name>
<dbReference type="InterPro" id="IPR007383">
    <property type="entry name" value="DUF445"/>
</dbReference>
<proteinExistence type="predicted"/>
<gene>
    <name evidence="2" type="ORF">D0466_10340</name>
</gene>
<keyword evidence="1" id="KW-0472">Membrane</keyword>
<dbReference type="EMBL" id="QVTD01000005">
    <property type="protein sequence ID" value="RFU63852.1"/>
    <property type="molecule type" value="Genomic_DNA"/>
</dbReference>
<dbReference type="OrthoDB" id="9769590at2"/>
<evidence type="ECO:0000313" key="3">
    <source>
        <dbReference type="Proteomes" id="UP000262939"/>
    </source>
</evidence>
<dbReference type="GO" id="GO:0005886">
    <property type="term" value="C:plasma membrane"/>
    <property type="evidence" value="ECO:0007669"/>
    <property type="project" value="TreeGrafter"/>
</dbReference>
<organism evidence="2 3">
    <name type="scientific">Peribacillus glennii</name>
    <dbReference type="NCBI Taxonomy" id="2303991"/>
    <lineage>
        <taxon>Bacteria</taxon>
        <taxon>Bacillati</taxon>
        <taxon>Bacillota</taxon>
        <taxon>Bacilli</taxon>
        <taxon>Bacillales</taxon>
        <taxon>Bacillaceae</taxon>
        <taxon>Peribacillus</taxon>
    </lineage>
</organism>
<dbReference type="PANTHER" id="PTHR38442">
    <property type="entry name" value="INNER MEMBRANE PROTEIN-RELATED"/>
    <property type="match status" value="1"/>
</dbReference>
<sequence length="415" mass="46770">MANKSKHLAGISLAIMGTGFVATLPFQGNLAVDLLQGGFEAGVVGGLADWFAVTALFRHPMGLPIPHTALLPKNRKRVTKALVNTLENDWLSQESIQEKIKQIHISEKIISALEKQLHTDEVKKGLERIIKEVVRQIKPERFVPYIEEEIKKSLSTINVGSVMQQAADQALARKYEEKAFDAALQKAEEWLMDQHRRDQLGAFALRALNNIEGDGILQFALKSLQNLVNEEKLGKILQTLLLNIIYSLRYEKDTNRQAIMLQVRTMVRNLGENKPLVMEIENLTESLVSGWQPAGKIIEVLQKAQQRALEFAENGKLMDDYFLPFITGLLHDLKTDNTKMDKIENWVQEQITILIAANHSKIGKLVEENLDKLENETLIDMVENNVGKDLQWIRVNGAVCGFIIGLVLTGFKAFF</sequence>
<dbReference type="Proteomes" id="UP000262939">
    <property type="component" value="Unassembled WGS sequence"/>
</dbReference>
<keyword evidence="3" id="KW-1185">Reference proteome</keyword>
<dbReference type="InterPro" id="IPR016024">
    <property type="entry name" value="ARM-type_fold"/>
</dbReference>
<evidence type="ECO:0000313" key="2">
    <source>
        <dbReference type="EMBL" id="RFU63852.1"/>
    </source>
</evidence>
<keyword evidence="1" id="KW-0812">Transmembrane</keyword>
<dbReference type="PANTHER" id="PTHR38442:SF1">
    <property type="entry name" value="INNER MEMBRANE PROTEIN"/>
    <property type="match status" value="1"/>
</dbReference>
<reference evidence="2 3" key="1">
    <citation type="submission" date="2018-08" db="EMBL/GenBank/DDBJ databases">
        <title>Bacillus chawlae sp. nov., Bacillus glennii sp. nov., and Bacillus saganii sp. nov. Isolated from the Vehicle Assembly Building at Kennedy Space Center where the Viking Spacecraft were Assembled.</title>
        <authorList>
            <person name="Seuylemezian A."/>
            <person name="Vaishampayan P."/>
        </authorList>
    </citation>
    <scope>NUCLEOTIDE SEQUENCE [LARGE SCALE GENOMIC DNA]</scope>
    <source>
        <strain evidence="2 3">V44-8</strain>
    </source>
</reference>
<accession>A0A372LCY0</accession>
<evidence type="ECO:0000256" key="1">
    <source>
        <dbReference type="SAM" id="Phobius"/>
    </source>
</evidence>
<dbReference type="AlphaFoldDB" id="A0A372LCY0"/>
<dbReference type="Pfam" id="PF04286">
    <property type="entry name" value="DUF445"/>
    <property type="match status" value="1"/>
</dbReference>
<comment type="caution">
    <text evidence="2">The sequence shown here is derived from an EMBL/GenBank/DDBJ whole genome shotgun (WGS) entry which is preliminary data.</text>
</comment>
<keyword evidence="1" id="KW-1133">Transmembrane helix</keyword>
<protein>
    <submittedName>
        <fullName evidence="2">DUF445 domain-containing protein</fullName>
    </submittedName>
</protein>
<dbReference type="RefSeq" id="WP_117322488.1">
    <property type="nucleotide sequence ID" value="NZ_QVTD01000005.1"/>
</dbReference>
<feature type="transmembrane region" description="Helical" evidence="1">
    <location>
        <begin position="7"/>
        <end position="26"/>
    </location>
</feature>